<name>G9NIE0_HYPAI</name>
<feature type="compositionally biased region" description="Basic residues" evidence="1">
    <location>
        <begin position="211"/>
        <end position="221"/>
    </location>
</feature>
<evidence type="ECO:0000313" key="2">
    <source>
        <dbReference type="EMBL" id="EHK49553.1"/>
    </source>
</evidence>
<dbReference type="AlphaFoldDB" id="G9NIE0"/>
<protein>
    <submittedName>
        <fullName evidence="2">Uncharacterized protein</fullName>
    </submittedName>
</protein>
<dbReference type="EMBL" id="ABDG02000016">
    <property type="protein sequence ID" value="EHK49553.1"/>
    <property type="molecule type" value="Genomic_DNA"/>
</dbReference>
<evidence type="ECO:0000313" key="3">
    <source>
        <dbReference type="Proteomes" id="UP000005426"/>
    </source>
</evidence>
<feature type="region of interest" description="Disordered" evidence="1">
    <location>
        <begin position="403"/>
        <end position="431"/>
    </location>
</feature>
<proteinExistence type="predicted"/>
<gene>
    <name evidence="2" type="ORF">TRIATDRAFT_92601</name>
</gene>
<keyword evidence="3" id="KW-1185">Reference proteome</keyword>
<evidence type="ECO:0000256" key="1">
    <source>
        <dbReference type="SAM" id="MobiDB-lite"/>
    </source>
</evidence>
<dbReference type="eggNOG" id="ENOG502RIU3">
    <property type="taxonomic scope" value="Eukaryota"/>
</dbReference>
<accession>G9NIE0</accession>
<comment type="caution">
    <text evidence="2">The sequence shown here is derived from an EMBL/GenBank/DDBJ whole genome shotgun (WGS) entry which is preliminary data.</text>
</comment>
<organism evidence="2 3">
    <name type="scientific">Hypocrea atroviridis (strain ATCC 20476 / IMI 206040)</name>
    <name type="common">Trichoderma atroviride</name>
    <dbReference type="NCBI Taxonomy" id="452589"/>
    <lineage>
        <taxon>Eukaryota</taxon>
        <taxon>Fungi</taxon>
        <taxon>Dikarya</taxon>
        <taxon>Ascomycota</taxon>
        <taxon>Pezizomycotina</taxon>
        <taxon>Sordariomycetes</taxon>
        <taxon>Hypocreomycetidae</taxon>
        <taxon>Hypocreales</taxon>
        <taxon>Hypocreaceae</taxon>
        <taxon>Trichoderma</taxon>
    </lineage>
</organism>
<dbReference type="Proteomes" id="UP000005426">
    <property type="component" value="Unassembled WGS sequence"/>
</dbReference>
<feature type="region of interest" description="Disordered" evidence="1">
    <location>
        <begin position="211"/>
        <end position="239"/>
    </location>
</feature>
<sequence length="473" mass="54136">MYTQTPTIAPNAQLLADDRPRWDPIRSAGAESKTRDGFRWRDAPQQMTCLWLGVAVRHTLFVDEDTTTHSGHTQTWYCLSIYRQRRQRQLSHPTQDYNIASASHTRGTAVPSRSPFAMPELVYHNGHYHEVPRRDRRHKKRDDSWNVMKVWDEVLYNIGDLYYKKRQLDRLCACWCHFAESISSYIPAPTYTVHVLCHLRARTATFTRSFHLKGRKSKKQQHRPDSRLPDGPHLSSSGHRLERRYATALGSRDIGLESSSGSRSLAGFRLTAQRGNNQARYGAEFNTITPRVNDQHVPTRLANQGRETRSEHGLFLVQVKQLLVLIFSSQDKGNTLLFEKKMSIESIIIARSANIMTIHHPSPAPLPPPAAESQEKTKMQRQNQFRQPLRRVPCIGSALVPKGREGPQSGLAPGPEHAQGSNSAGEPPGPETWPVAGLNFPVLLERKQNTRRLLYWRRLFSFFLFWIQNLSFV</sequence>
<reference evidence="2 3" key="1">
    <citation type="journal article" date="2011" name="Genome Biol.">
        <title>Comparative genome sequence analysis underscores mycoparasitism as the ancestral life style of Trichoderma.</title>
        <authorList>
            <person name="Kubicek C.P."/>
            <person name="Herrera-Estrella A."/>
            <person name="Seidl-Seiboth V."/>
            <person name="Martinez D.A."/>
            <person name="Druzhinina I.S."/>
            <person name="Thon M."/>
            <person name="Zeilinger S."/>
            <person name="Casas-Flores S."/>
            <person name="Horwitz B.A."/>
            <person name="Mukherjee P.K."/>
            <person name="Mukherjee M."/>
            <person name="Kredics L."/>
            <person name="Alcaraz L.D."/>
            <person name="Aerts A."/>
            <person name="Antal Z."/>
            <person name="Atanasova L."/>
            <person name="Cervantes-Badillo M.G."/>
            <person name="Challacombe J."/>
            <person name="Chertkov O."/>
            <person name="McCluskey K."/>
            <person name="Coulpier F."/>
            <person name="Deshpande N."/>
            <person name="von Doehren H."/>
            <person name="Ebbole D.J."/>
            <person name="Esquivel-Naranjo E.U."/>
            <person name="Fekete E."/>
            <person name="Flipphi M."/>
            <person name="Glaser F."/>
            <person name="Gomez-Rodriguez E.Y."/>
            <person name="Gruber S."/>
            <person name="Han C."/>
            <person name="Henrissat B."/>
            <person name="Hermosa R."/>
            <person name="Hernandez-Onate M."/>
            <person name="Karaffa L."/>
            <person name="Kosti I."/>
            <person name="Le Crom S."/>
            <person name="Lindquist E."/>
            <person name="Lucas S."/>
            <person name="Luebeck M."/>
            <person name="Luebeck P.S."/>
            <person name="Margeot A."/>
            <person name="Metz B."/>
            <person name="Misra M."/>
            <person name="Nevalainen H."/>
            <person name="Omann M."/>
            <person name="Packer N."/>
            <person name="Perrone G."/>
            <person name="Uresti-Rivera E.E."/>
            <person name="Salamov A."/>
            <person name="Schmoll M."/>
            <person name="Seiboth B."/>
            <person name="Shapiro H."/>
            <person name="Sukno S."/>
            <person name="Tamayo-Ramos J.A."/>
            <person name="Tisch D."/>
            <person name="Wiest A."/>
            <person name="Wilkinson H.H."/>
            <person name="Zhang M."/>
            <person name="Coutinho P.M."/>
            <person name="Kenerley C.M."/>
            <person name="Monte E."/>
            <person name="Baker S.E."/>
            <person name="Grigoriev I.V."/>
        </authorList>
    </citation>
    <scope>NUCLEOTIDE SEQUENCE [LARGE SCALE GENOMIC DNA]</scope>
    <source>
        <strain evidence="3">ATCC 20476 / IMI 206040</strain>
    </source>
</reference>
<dbReference type="HOGENOM" id="CLU_577541_0_0_1"/>
<feature type="region of interest" description="Disordered" evidence="1">
    <location>
        <begin position="361"/>
        <end position="386"/>
    </location>
</feature>
<dbReference type="OrthoDB" id="4964892at2759"/>